<comment type="caution">
    <text evidence="11">The sequence shown here is derived from an EMBL/GenBank/DDBJ whole genome shotgun (WGS) entry which is preliminary data.</text>
</comment>
<evidence type="ECO:0000256" key="6">
    <source>
        <dbReference type="ARBA" id="ARBA00034617"/>
    </source>
</evidence>
<dbReference type="SUPFAM" id="SSF52540">
    <property type="entry name" value="P-loop containing nucleoside triphosphate hydrolases"/>
    <property type="match status" value="1"/>
</dbReference>
<dbReference type="GO" id="GO:0043138">
    <property type="term" value="F:3'-5' DNA helicase activity"/>
    <property type="evidence" value="ECO:0007669"/>
    <property type="project" value="UniProtKB-EC"/>
</dbReference>
<keyword evidence="4 9" id="KW-0067">ATP-binding</keyword>
<keyword evidence="2 9" id="KW-0378">Hydrolase</keyword>
<evidence type="ECO:0000256" key="2">
    <source>
        <dbReference type="ARBA" id="ARBA00022801"/>
    </source>
</evidence>
<gene>
    <name evidence="11" type="ORF">EV193_11346</name>
</gene>
<evidence type="ECO:0000256" key="7">
    <source>
        <dbReference type="ARBA" id="ARBA00034808"/>
    </source>
</evidence>
<dbReference type="EMBL" id="SGWQ01000013">
    <property type="protein sequence ID" value="RZS32205.1"/>
    <property type="molecule type" value="Genomic_DNA"/>
</dbReference>
<dbReference type="Proteomes" id="UP000294257">
    <property type="component" value="Unassembled WGS sequence"/>
</dbReference>
<reference evidence="11 12" key="1">
    <citation type="submission" date="2019-02" db="EMBL/GenBank/DDBJ databases">
        <title>Genomic Encyclopedia of Type Strains, Phase IV (KMG-IV): sequencing the most valuable type-strain genomes for metagenomic binning, comparative biology and taxonomic classification.</title>
        <authorList>
            <person name="Goeker M."/>
        </authorList>
    </citation>
    <scope>NUCLEOTIDE SEQUENCE [LARGE SCALE GENOMIC DNA]</scope>
    <source>
        <strain evidence="11 12">DSM 101727</strain>
    </source>
</reference>
<keyword evidence="5" id="KW-0413">Isomerase</keyword>
<protein>
    <recommendedName>
        <fullName evidence="7">DNA 3'-5' helicase</fullName>
        <ecNumber evidence="7">5.6.2.4</ecNumber>
    </recommendedName>
</protein>
<comment type="catalytic activity">
    <reaction evidence="8">
        <text>ATP + H2O = ADP + phosphate + H(+)</text>
        <dbReference type="Rhea" id="RHEA:13065"/>
        <dbReference type="ChEBI" id="CHEBI:15377"/>
        <dbReference type="ChEBI" id="CHEBI:15378"/>
        <dbReference type="ChEBI" id="CHEBI:30616"/>
        <dbReference type="ChEBI" id="CHEBI:43474"/>
        <dbReference type="ChEBI" id="CHEBI:456216"/>
        <dbReference type="EC" id="5.6.2.4"/>
    </reaction>
</comment>
<dbReference type="Pfam" id="PF13245">
    <property type="entry name" value="AAA_19"/>
    <property type="match status" value="1"/>
</dbReference>
<keyword evidence="1 9" id="KW-0547">Nucleotide-binding</keyword>
<dbReference type="GO" id="GO:0016887">
    <property type="term" value="F:ATP hydrolysis activity"/>
    <property type="evidence" value="ECO:0007669"/>
    <property type="project" value="RHEA"/>
</dbReference>
<name>A0A4Q7KDC9_9PSEU</name>
<dbReference type="GO" id="GO:0000725">
    <property type="term" value="P:recombinational repair"/>
    <property type="evidence" value="ECO:0007669"/>
    <property type="project" value="TreeGrafter"/>
</dbReference>
<dbReference type="AlphaFoldDB" id="A0A4Q7KDC9"/>
<evidence type="ECO:0000256" key="4">
    <source>
        <dbReference type="ARBA" id="ARBA00022840"/>
    </source>
</evidence>
<dbReference type="OrthoDB" id="3196525at2"/>
<dbReference type="GO" id="GO:0005829">
    <property type="term" value="C:cytosol"/>
    <property type="evidence" value="ECO:0007669"/>
    <property type="project" value="TreeGrafter"/>
</dbReference>
<evidence type="ECO:0000256" key="8">
    <source>
        <dbReference type="ARBA" id="ARBA00048988"/>
    </source>
</evidence>
<dbReference type="Pfam" id="PF13361">
    <property type="entry name" value="UvrD_C"/>
    <property type="match status" value="1"/>
</dbReference>
<dbReference type="GO" id="GO:0005524">
    <property type="term" value="F:ATP binding"/>
    <property type="evidence" value="ECO:0007669"/>
    <property type="project" value="UniProtKB-UniRule"/>
</dbReference>
<evidence type="ECO:0000256" key="9">
    <source>
        <dbReference type="PROSITE-ProRule" id="PRU00560"/>
    </source>
</evidence>
<dbReference type="PROSITE" id="PS51198">
    <property type="entry name" value="UVRD_HELICASE_ATP_BIND"/>
    <property type="match status" value="1"/>
</dbReference>
<dbReference type="InterPro" id="IPR000212">
    <property type="entry name" value="DNA_helicase_UvrD/REP"/>
</dbReference>
<evidence type="ECO:0000256" key="3">
    <source>
        <dbReference type="ARBA" id="ARBA00022806"/>
    </source>
</evidence>
<feature type="domain" description="UvrD-like helicase ATP-binding" evidence="10">
    <location>
        <begin position="244"/>
        <end position="528"/>
    </location>
</feature>
<keyword evidence="3 9" id="KW-0347">Helicase</keyword>
<dbReference type="RefSeq" id="WP_130348025.1">
    <property type="nucleotide sequence ID" value="NZ_SGWQ01000013.1"/>
</dbReference>
<evidence type="ECO:0000313" key="12">
    <source>
        <dbReference type="Proteomes" id="UP000294257"/>
    </source>
</evidence>
<dbReference type="PANTHER" id="PTHR11070:SF45">
    <property type="entry name" value="DNA 3'-5' HELICASE"/>
    <property type="match status" value="1"/>
</dbReference>
<organism evidence="11 12">
    <name type="scientific">Herbihabitans rhizosphaerae</name>
    <dbReference type="NCBI Taxonomy" id="1872711"/>
    <lineage>
        <taxon>Bacteria</taxon>
        <taxon>Bacillati</taxon>
        <taxon>Actinomycetota</taxon>
        <taxon>Actinomycetes</taxon>
        <taxon>Pseudonocardiales</taxon>
        <taxon>Pseudonocardiaceae</taxon>
        <taxon>Herbihabitans</taxon>
    </lineage>
</organism>
<dbReference type="EC" id="5.6.2.4" evidence="7"/>
<evidence type="ECO:0000256" key="5">
    <source>
        <dbReference type="ARBA" id="ARBA00023235"/>
    </source>
</evidence>
<dbReference type="InterPro" id="IPR027417">
    <property type="entry name" value="P-loop_NTPase"/>
</dbReference>
<accession>A0A4Q7KDC9</accession>
<evidence type="ECO:0000256" key="1">
    <source>
        <dbReference type="ARBA" id="ARBA00022741"/>
    </source>
</evidence>
<dbReference type="GO" id="GO:0003677">
    <property type="term" value="F:DNA binding"/>
    <property type="evidence" value="ECO:0007669"/>
    <property type="project" value="InterPro"/>
</dbReference>
<dbReference type="InterPro" id="IPR014017">
    <property type="entry name" value="DNA_helicase_UvrD-like_C"/>
</dbReference>
<proteinExistence type="predicted"/>
<dbReference type="Gene3D" id="3.40.50.300">
    <property type="entry name" value="P-loop containing nucleotide triphosphate hydrolases"/>
    <property type="match status" value="2"/>
</dbReference>
<comment type="catalytic activity">
    <reaction evidence="6">
        <text>Couples ATP hydrolysis with the unwinding of duplex DNA by translocating in the 3'-5' direction.</text>
        <dbReference type="EC" id="5.6.2.4"/>
    </reaction>
</comment>
<sequence length="698" mass="77394">MPRLSIDVGFLASYTKLQPAVRKAVDRTFAKFTEHTHAGLHLEKLNNARDPRIRTIRIDQAWRGVVLAPESGDEYVLMAVMHHDDANAFATSRRFSVNQAIGVLEDRNQQALDDIEPALRTAANATEERLFAAFRDKELTKLGVDADVLPLVRLLTSDTHLEALANLLPDRQYDALIGLSSGMTVEETWQELCAHIAEEPPEHIDTTDLTAAIERTSDRFAPISGPEELADILKHPFDVWRRFLHPHQRAIAYRPSFSGPALVTGGAGTGKTVTAIHRAAFLAKRLPPGDGQDILLTTYTNNLADSLADQVGLLLDGPGLDRIHSTTVNKLAVRIVTDAEGTTPDIINRGAEDQLWKSASEWIGLAFSPAFLKREWEQVILAQDLPHRLAYLACSRRGRVRPISQNQKETVWAAMTYALDKLRGSGRRTHLQVVAEAARILAERPARPYQHVLVDEGQDLHPVQWRLLRNAVPSRPDDLFIVSDPNQRIYNNYVSLARIGIEVRGRSNRLSLSYRTTHEILSRSIRILDGDIPVGLDDEPDALNGYRAQRHGARPTVRGFTSWTDELVGLTDQVRVWLDRGIEPHAIGVAARTNATVDQAILALDHADIPCATKRAADRIRVGTMHGMKGLEFRTVALVGLDDRAVPLPAAVTDAAEDIAAHAQDTFRERSLLFVACTRARDELYLSHSANPSPFLGT</sequence>
<dbReference type="InterPro" id="IPR014016">
    <property type="entry name" value="UvrD-like_ATP-bd"/>
</dbReference>
<evidence type="ECO:0000313" key="11">
    <source>
        <dbReference type="EMBL" id="RZS32205.1"/>
    </source>
</evidence>
<dbReference type="PANTHER" id="PTHR11070">
    <property type="entry name" value="UVRD / RECB / PCRA DNA HELICASE FAMILY MEMBER"/>
    <property type="match status" value="1"/>
</dbReference>
<keyword evidence="12" id="KW-1185">Reference proteome</keyword>
<feature type="binding site" evidence="9">
    <location>
        <begin position="265"/>
        <end position="272"/>
    </location>
    <ligand>
        <name>ATP</name>
        <dbReference type="ChEBI" id="CHEBI:30616"/>
    </ligand>
</feature>
<evidence type="ECO:0000259" key="10">
    <source>
        <dbReference type="PROSITE" id="PS51198"/>
    </source>
</evidence>